<dbReference type="Pfam" id="PF13231">
    <property type="entry name" value="PMT_2"/>
    <property type="match status" value="1"/>
</dbReference>
<keyword evidence="11" id="KW-1185">Reference proteome</keyword>
<proteinExistence type="predicted"/>
<keyword evidence="3" id="KW-0328">Glycosyltransferase</keyword>
<dbReference type="Proteomes" id="UP000629098">
    <property type="component" value="Unassembled WGS sequence"/>
</dbReference>
<keyword evidence="5 8" id="KW-0812">Transmembrane</keyword>
<dbReference type="RefSeq" id="WP_190835320.1">
    <property type="nucleotide sequence ID" value="NZ_CAWPPI010000091.1"/>
</dbReference>
<sequence>MLTSHPAQSKPLLKVNDIYLLIGLILIGVWLRLPSLGQGLYRDEASTYFDALPTNFAELIKTVTISELNPPGFYLIMHQWMQWFGVEEVVFKLPALIFGILIIPATYALGRVASSNSAGIIAATITTVIPSAIYYSQEARPYTITALLCCLTLLMYCQAVVSKSQTRYLIGFVICTTILLYVQYTGLLVVFSLIFITICLKLLRIANVRLKPFAIAFGVIFLLYAPWLPIFLNHFQIGTPWIEKEPLLRRVNLLFEHITYTIPTGRGNKTARLLIFLTLALGVQRLFTQFKQSSYRWNQVFNPSTIILSTCFIILFSAQAALSLSYDRYIFPFAPIAWVLYASWLVALGQLIYSYCNSRWKKLSLHFAVALLLCWLVLPNSLSALSLGNQNKSGIRLLAADLVQKSHGNTIYLVNPDYLGPTFGYYMRQHQVKLHGFARWQNPEIFRPQGYAKIWEQPTLISDIEQRIQEEARKGYRELALIQENLVLADVGQMKYSRANVFLSRLKQLYPLRQKKDYPGREENVSIYVFSLTK</sequence>
<evidence type="ECO:0000256" key="5">
    <source>
        <dbReference type="ARBA" id="ARBA00022692"/>
    </source>
</evidence>
<feature type="transmembrane region" description="Helical" evidence="8">
    <location>
        <begin position="89"/>
        <end position="110"/>
    </location>
</feature>
<evidence type="ECO:0000259" key="9">
    <source>
        <dbReference type="Pfam" id="PF13231"/>
    </source>
</evidence>
<evidence type="ECO:0000313" key="11">
    <source>
        <dbReference type="Proteomes" id="UP000629098"/>
    </source>
</evidence>
<keyword evidence="7 8" id="KW-0472">Membrane</keyword>
<feature type="transmembrane region" description="Helical" evidence="8">
    <location>
        <begin position="168"/>
        <end position="184"/>
    </location>
</feature>
<evidence type="ECO:0000313" key="10">
    <source>
        <dbReference type="EMBL" id="MBD2776245.1"/>
    </source>
</evidence>
<feature type="transmembrane region" description="Helical" evidence="8">
    <location>
        <begin position="300"/>
        <end position="323"/>
    </location>
</feature>
<keyword evidence="6 8" id="KW-1133">Transmembrane helix</keyword>
<feature type="transmembrane region" description="Helical" evidence="8">
    <location>
        <begin position="142"/>
        <end position="161"/>
    </location>
</feature>
<dbReference type="EMBL" id="JACXAE010000091">
    <property type="protein sequence ID" value="MBD2776245.1"/>
    <property type="molecule type" value="Genomic_DNA"/>
</dbReference>
<name>A0A8J6XQ96_9CYAN</name>
<dbReference type="InterPro" id="IPR050297">
    <property type="entry name" value="LipidA_mod_glycosyltrf_83"/>
</dbReference>
<dbReference type="PANTHER" id="PTHR33908:SF11">
    <property type="entry name" value="MEMBRANE PROTEIN"/>
    <property type="match status" value="1"/>
</dbReference>
<feature type="transmembrane region" description="Helical" evidence="8">
    <location>
        <begin position="365"/>
        <end position="387"/>
    </location>
</feature>
<comment type="caution">
    <text evidence="10">The sequence shown here is derived from an EMBL/GenBank/DDBJ whole genome shotgun (WGS) entry which is preliminary data.</text>
</comment>
<dbReference type="GO" id="GO:0016763">
    <property type="term" value="F:pentosyltransferase activity"/>
    <property type="evidence" value="ECO:0007669"/>
    <property type="project" value="TreeGrafter"/>
</dbReference>
<dbReference type="PANTHER" id="PTHR33908">
    <property type="entry name" value="MANNOSYLTRANSFERASE YKCB-RELATED"/>
    <property type="match status" value="1"/>
</dbReference>
<feature type="transmembrane region" description="Helical" evidence="8">
    <location>
        <begin position="12"/>
        <end position="33"/>
    </location>
</feature>
<evidence type="ECO:0000256" key="4">
    <source>
        <dbReference type="ARBA" id="ARBA00022679"/>
    </source>
</evidence>
<accession>A0A8J6XQ96</accession>
<comment type="subcellular location">
    <subcellularLocation>
        <location evidence="1">Cell membrane</location>
        <topology evidence="1">Multi-pass membrane protein</topology>
    </subcellularLocation>
</comment>
<gene>
    <name evidence="10" type="ORF">ICL16_30350</name>
</gene>
<dbReference type="AlphaFoldDB" id="A0A8J6XQ96"/>
<evidence type="ECO:0000256" key="1">
    <source>
        <dbReference type="ARBA" id="ARBA00004651"/>
    </source>
</evidence>
<organism evidence="10 11">
    <name type="scientific">Iningainema tapete BLCC-T55</name>
    <dbReference type="NCBI Taxonomy" id="2748662"/>
    <lineage>
        <taxon>Bacteria</taxon>
        <taxon>Bacillati</taxon>
        <taxon>Cyanobacteriota</taxon>
        <taxon>Cyanophyceae</taxon>
        <taxon>Nostocales</taxon>
        <taxon>Scytonemataceae</taxon>
        <taxon>Iningainema tapete</taxon>
    </lineage>
</organism>
<reference evidence="10" key="1">
    <citation type="submission" date="2020-09" db="EMBL/GenBank/DDBJ databases">
        <title>Iningainema tapete sp. nov. (Scytonemataceae, Cyanobacteria) from greenhouses in central Florida (USA) produces two types of nodularin with biosynthetic potential for microcystin-LR and anabaenopeptins.</title>
        <authorList>
            <person name="Berthold D.E."/>
            <person name="Lefler F.W."/>
            <person name="Huang I.-S."/>
            <person name="Abdulla H."/>
            <person name="Zimba P.V."/>
            <person name="Laughinghouse H.D. IV."/>
        </authorList>
    </citation>
    <scope>NUCLEOTIDE SEQUENCE</scope>
    <source>
        <strain evidence="10">BLCCT55</strain>
    </source>
</reference>
<feature type="transmembrane region" description="Helical" evidence="8">
    <location>
        <begin position="329"/>
        <end position="353"/>
    </location>
</feature>
<evidence type="ECO:0000256" key="2">
    <source>
        <dbReference type="ARBA" id="ARBA00022475"/>
    </source>
</evidence>
<feature type="transmembrane region" description="Helical" evidence="8">
    <location>
        <begin position="117"/>
        <end position="136"/>
    </location>
</feature>
<keyword evidence="2" id="KW-1003">Cell membrane</keyword>
<dbReference type="InterPro" id="IPR038731">
    <property type="entry name" value="RgtA/B/C-like"/>
</dbReference>
<evidence type="ECO:0000256" key="3">
    <source>
        <dbReference type="ARBA" id="ARBA00022676"/>
    </source>
</evidence>
<keyword evidence="4" id="KW-0808">Transferase</keyword>
<evidence type="ECO:0000256" key="6">
    <source>
        <dbReference type="ARBA" id="ARBA00022989"/>
    </source>
</evidence>
<protein>
    <submittedName>
        <fullName evidence="10">Glycosyltransferase family 39 protein</fullName>
    </submittedName>
</protein>
<feature type="domain" description="Glycosyltransferase RgtA/B/C/D-like" evidence="9">
    <location>
        <begin position="70"/>
        <end position="228"/>
    </location>
</feature>
<evidence type="ECO:0000256" key="7">
    <source>
        <dbReference type="ARBA" id="ARBA00023136"/>
    </source>
</evidence>
<dbReference type="GO" id="GO:0005886">
    <property type="term" value="C:plasma membrane"/>
    <property type="evidence" value="ECO:0007669"/>
    <property type="project" value="UniProtKB-SubCell"/>
</dbReference>
<evidence type="ECO:0000256" key="8">
    <source>
        <dbReference type="SAM" id="Phobius"/>
    </source>
</evidence>
<dbReference type="GO" id="GO:0009103">
    <property type="term" value="P:lipopolysaccharide biosynthetic process"/>
    <property type="evidence" value="ECO:0007669"/>
    <property type="project" value="UniProtKB-ARBA"/>
</dbReference>
<feature type="transmembrane region" description="Helical" evidence="8">
    <location>
        <begin position="213"/>
        <end position="232"/>
    </location>
</feature>